<dbReference type="InterPro" id="IPR021309">
    <property type="entry name" value="YgaP-like_TM"/>
</dbReference>
<accession>A0A402CUT4</accession>
<reference evidence="1 2" key="1">
    <citation type="journal article" date="2019" name="Int. J. Syst. Evol. Microbiol.">
        <title>Capsulimonas corticalis gen. nov., sp. nov., an aerobic capsulated bacterium, of a novel bacterial order, Capsulimonadales ord. nov., of the class Armatimonadia of the phylum Armatimonadetes.</title>
        <authorList>
            <person name="Li J."/>
            <person name="Kudo C."/>
            <person name="Tonouchi A."/>
        </authorList>
    </citation>
    <scope>NUCLEOTIDE SEQUENCE [LARGE SCALE GENOMIC DNA]</scope>
    <source>
        <strain evidence="1 2">AX-7</strain>
    </source>
</reference>
<dbReference type="InterPro" id="IPR047137">
    <property type="entry name" value="ORF3"/>
</dbReference>
<evidence type="ECO:0000313" key="1">
    <source>
        <dbReference type="EMBL" id="BDI29112.1"/>
    </source>
</evidence>
<dbReference type="Gene3D" id="3.30.530.20">
    <property type="match status" value="1"/>
</dbReference>
<evidence type="ECO:0000313" key="2">
    <source>
        <dbReference type="Proteomes" id="UP000287394"/>
    </source>
</evidence>
<protein>
    <submittedName>
        <fullName evidence="1">Uncharacterized protein</fullName>
    </submittedName>
</protein>
<dbReference type="PANTHER" id="PTHR33824">
    <property type="entry name" value="POLYKETIDE CYCLASE/DEHYDRASE AND LIPID TRANSPORT SUPERFAMILY PROTEIN"/>
    <property type="match status" value="1"/>
</dbReference>
<organism evidence="1 2">
    <name type="scientific">Capsulimonas corticalis</name>
    <dbReference type="NCBI Taxonomy" id="2219043"/>
    <lineage>
        <taxon>Bacteria</taxon>
        <taxon>Bacillati</taxon>
        <taxon>Armatimonadota</taxon>
        <taxon>Armatimonadia</taxon>
        <taxon>Capsulimonadales</taxon>
        <taxon>Capsulimonadaceae</taxon>
        <taxon>Capsulimonas</taxon>
    </lineage>
</organism>
<dbReference type="InterPro" id="IPR023393">
    <property type="entry name" value="START-like_dom_sf"/>
</dbReference>
<name>A0A402CUT4_9BACT</name>
<dbReference type="Proteomes" id="UP000287394">
    <property type="component" value="Chromosome"/>
</dbReference>
<dbReference type="Pfam" id="PF11127">
    <property type="entry name" value="YgaP-like_TM"/>
    <property type="match status" value="1"/>
</dbReference>
<dbReference type="SUPFAM" id="SSF55961">
    <property type="entry name" value="Bet v1-like"/>
    <property type="match status" value="1"/>
</dbReference>
<dbReference type="InterPro" id="IPR005031">
    <property type="entry name" value="COQ10_START"/>
</dbReference>
<dbReference type="RefSeq" id="WP_119321155.1">
    <property type="nucleotide sequence ID" value="NZ_AP025739.1"/>
</dbReference>
<dbReference type="PANTHER" id="PTHR33824:SF7">
    <property type="entry name" value="POLYKETIDE CYCLASE_DEHYDRASE AND LIPID TRANSPORT SUPERFAMILY PROTEIN"/>
    <property type="match status" value="1"/>
</dbReference>
<dbReference type="Pfam" id="PF03364">
    <property type="entry name" value="Polyketide_cyc"/>
    <property type="match status" value="1"/>
</dbReference>
<gene>
    <name evidence="1" type="ORF">CCAX7_11630</name>
</gene>
<sequence length="251" mass="26689">MSSEQNDLQNNNTSKSGGANVHPIERIVSVLGGGALIAYGAIQRKPVPLALAGLGLGLIGRGATGHCPMYSALGTGTAKDTSSPAASVPHDQGIKVEHTVTINRTPAELFHFWRSFDNLPQFMDHLESVTIQDDTHSHWVVKAPAGRTVAWDAEIINEVHHELIAWKSLEGADVDNAGSVHFTPATSGPGTEVRVVLEYRPPAGKIGAAVAKLWGENPQQQVESDLRKFKSVMEAGEVPTNGAEKNLVGIS</sequence>
<proteinExistence type="predicted"/>
<dbReference type="CDD" id="cd07817">
    <property type="entry name" value="SRPBCC_8"/>
    <property type="match status" value="1"/>
</dbReference>
<dbReference type="AlphaFoldDB" id="A0A402CUT4"/>
<dbReference type="OrthoDB" id="9797595at2"/>
<keyword evidence="2" id="KW-1185">Reference proteome</keyword>
<dbReference type="EMBL" id="AP025739">
    <property type="protein sequence ID" value="BDI29112.1"/>
    <property type="molecule type" value="Genomic_DNA"/>
</dbReference>
<dbReference type="KEGG" id="ccot:CCAX7_11630"/>